<dbReference type="PANTHER" id="PTHR30575:SF0">
    <property type="entry name" value="XAA-ARG DIPEPTIDASE"/>
    <property type="match status" value="1"/>
</dbReference>
<dbReference type="EMBL" id="CP046522">
    <property type="protein sequence ID" value="QGU93820.1"/>
    <property type="molecule type" value="Genomic_DNA"/>
</dbReference>
<protein>
    <recommendedName>
        <fullName evidence="1">Peptidase M20 domain-containing protein 2</fullName>
    </recommendedName>
</protein>
<dbReference type="AlphaFoldDB" id="A0A6I6EP41"/>
<evidence type="ECO:0000313" key="3">
    <source>
        <dbReference type="Proteomes" id="UP000422764"/>
    </source>
</evidence>
<organism evidence="2 3">
    <name type="scientific">Clostridium bovifaecis</name>
    <dbReference type="NCBI Taxonomy" id="2184719"/>
    <lineage>
        <taxon>Bacteria</taxon>
        <taxon>Bacillati</taxon>
        <taxon>Bacillota</taxon>
        <taxon>Clostridia</taxon>
        <taxon>Eubacteriales</taxon>
        <taxon>Clostridiaceae</taxon>
        <taxon>Clostridium</taxon>
    </lineage>
</organism>
<proteinExistence type="inferred from homology"/>
<dbReference type="InterPro" id="IPR017144">
    <property type="entry name" value="Xaa-Arg_dipeptidase"/>
</dbReference>
<gene>
    <name evidence="2" type="ORF">GOM49_00605</name>
</gene>
<dbReference type="GO" id="GO:0071713">
    <property type="term" value="F:para-aminobenzoyl-glutamate hydrolase activity"/>
    <property type="evidence" value="ECO:0007669"/>
    <property type="project" value="TreeGrafter"/>
</dbReference>
<reference evidence="2 3" key="1">
    <citation type="submission" date="2019-12" db="EMBL/GenBank/DDBJ databases">
        <title>Genome sequenceing of Clostridium bovifaecis.</title>
        <authorList>
            <person name="Yao Y."/>
        </authorList>
    </citation>
    <scope>NUCLEOTIDE SEQUENCE [LARGE SCALE GENOMIC DNA]</scope>
    <source>
        <strain evidence="2 3">BXX</strain>
    </source>
</reference>
<dbReference type="Proteomes" id="UP000422764">
    <property type="component" value="Chromosome"/>
</dbReference>
<dbReference type="GO" id="GO:0005737">
    <property type="term" value="C:cytoplasm"/>
    <property type="evidence" value="ECO:0007669"/>
    <property type="project" value="TreeGrafter"/>
</dbReference>
<dbReference type="PIRSF" id="PIRSF037226">
    <property type="entry name" value="Amidohydrolase_ACY1L2_prd"/>
    <property type="match status" value="1"/>
</dbReference>
<comment type="similarity">
    <text evidence="1">Belongs to the peptidase M20A family.</text>
</comment>
<name>A0A6I6EP41_9CLOT</name>
<dbReference type="GO" id="GO:0016805">
    <property type="term" value="F:dipeptidase activity"/>
    <property type="evidence" value="ECO:0007669"/>
    <property type="project" value="InterPro"/>
</dbReference>
<dbReference type="PANTHER" id="PTHR30575">
    <property type="entry name" value="PEPTIDASE M20"/>
    <property type="match status" value="1"/>
</dbReference>
<evidence type="ECO:0000313" key="2">
    <source>
        <dbReference type="EMBL" id="QGU93820.1"/>
    </source>
</evidence>
<dbReference type="Gene3D" id="3.40.630.10">
    <property type="entry name" value="Zn peptidases"/>
    <property type="match status" value="1"/>
</dbReference>
<sequence length="387" mass="42644">MKQEIIQYLASIEEDIFNISKYLYNYPEDSFCEHKAYEYLINILKNNNFKIEENYLDIPTAFMAQYGEGHPKICYICEYDCVCKKGHILGTNLVSAMSVGAALSLSKVIPKTGGSVVVVGCPGEFSGGSKVVMSRQGAFNDMDAVLMAQPNVINANCCTSPAVLPIKITYCCNKASGCSETNAYSAFDACLFTLNSINTIVKGCSKDCSIDRISINGDLDPYILTNNIESHFHIKAPTLNSAEEIKNKLIKIASGLKDLMNIDSEVSLIEVPYENFIANETLSRLFSHNLKEAGIIAIDEEIDLPYGLSLGSVSHLVPSLRYLINIVENDSIKYASEAFGKATLSPFAREQMMTAAKVLAFTGLDLIEQQILISEAKLSLHEYNKKH</sequence>
<dbReference type="GO" id="GO:0046657">
    <property type="term" value="P:folic acid catabolic process"/>
    <property type="evidence" value="ECO:0007669"/>
    <property type="project" value="TreeGrafter"/>
</dbReference>
<keyword evidence="3" id="KW-1185">Reference proteome</keyword>
<dbReference type="InterPro" id="IPR052030">
    <property type="entry name" value="Peptidase_M20/M20A_hydrolases"/>
</dbReference>
<evidence type="ECO:0000256" key="1">
    <source>
        <dbReference type="PIRNR" id="PIRNR037226"/>
    </source>
</evidence>
<dbReference type="SUPFAM" id="SSF53187">
    <property type="entry name" value="Zn-dependent exopeptidases"/>
    <property type="match status" value="1"/>
</dbReference>
<dbReference type="Gene3D" id="3.30.70.360">
    <property type="match status" value="1"/>
</dbReference>
<accession>A0A6I6EP41</accession>